<feature type="transmembrane region" description="Helical" evidence="1">
    <location>
        <begin position="48"/>
        <end position="68"/>
    </location>
</feature>
<feature type="transmembrane region" description="Helical" evidence="1">
    <location>
        <begin position="75"/>
        <end position="97"/>
    </location>
</feature>
<protein>
    <recommendedName>
        <fullName evidence="4">Cytochrome C and Quinol oxidase polypeptide I</fullName>
    </recommendedName>
</protein>
<evidence type="ECO:0000313" key="3">
    <source>
        <dbReference type="Proteomes" id="UP000625735"/>
    </source>
</evidence>
<organism evidence="2 3">
    <name type="scientific">Flavobacterium orientale</name>
    <dbReference type="NCBI Taxonomy" id="1756020"/>
    <lineage>
        <taxon>Bacteria</taxon>
        <taxon>Pseudomonadati</taxon>
        <taxon>Bacteroidota</taxon>
        <taxon>Flavobacteriia</taxon>
        <taxon>Flavobacteriales</taxon>
        <taxon>Flavobacteriaceae</taxon>
        <taxon>Flavobacterium</taxon>
    </lineage>
</organism>
<evidence type="ECO:0000313" key="2">
    <source>
        <dbReference type="EMBL" id="GGD32352.1"/>
    </source>
</evidence>
<proteinExistence type="predicted"/>
<dbReference type="Gene3D" id="1.20.210.10">
    <property type="entry name" value="Cytochrome c oxidase-like, subunit I domain"/>
    <property type="match status" value="1"/>
</dbReference>
<dbReference type="AlphaFoldDB" id="A0A916Y608"/>
<reference evidence="2" key="1">
    <citation type="journal article" date="2014" name="Int. J. Syst. Evol. Microbiol.">
        <title>Complete genome sequence of Corynebacterium casei LMG S-19264T (=DSM 44701T), isolated from a smear-ripened cheese.</title>
        <authorList>
            <consortium name="US DOE Joint Genome Institute (JGI-PGF)"/>
            <person name="Walter F."/>
            <person name="Albersmeier A."/>
            <person name="Kalinowski J."/>
            <person name="Ruckert C."/>
        </authorList>
    </citation>
    <scope>NUCLEOTIDE SEQUENCE</scope>
    <source>
        <strain evidence="2">CGMCC 1.12506</strain>
    </source>
</reference>
<accession>A0A916Y608</accession>
<feature type="transmembrane region" description="Helical" evidence="1">
    <location>
        <begin position="117"/>
        <end position="139"/>
    </location>
</feature>
<keyword evidence="1" id="KW-0472">Membrane</keyword>
<evidence type="ECO:0000256" key="1">
    <source>
        <dbReference type="SAM" id="Phobius"/>
    </source>
</evidence>
<feature type="transmembrane region" description="Helical" evidence="1">
    <location>
        <begin position="12"/>
        <end position="28"/>
    </location>
</feature>
<keyword evidence="3" id="KW-1185">Reference proteome</keyword>
<dbReference type="Proteomes" id="UP000625735">
    <property type="component" value="Unassembled WGS sequence"/>
</dbReference>
<dbReference type="RefSeq" id="WP_188362727.1">
    <property type="nucleotide sequence ID" value="NZ_BMFG01000009.1"/>
</dbReference>
<keyword evidence="1" id="KW-1133">Transmembrane helix</keyword>
<name>A0A916Y608_9FLAO</name>
<dbReference type="SUPFAM" id="SSF81442">
    <property type="entry name" value="Cytochrome c oxidase subunit I-like"/>
    <property type="match status" value="1"/>
</dbReference>
<dbReference type="InterPro" id="IPR036927">
    <property type="entry name" value="Cyt_c_oxase-like_su1_sf"/>
</dbReference>
<gene>
    <name evidence="2" type="ORF">GCM10011343_23010</name>
</gene>
<reference evidence="2" key="2">
    <citation type="submission" date="2020-09" db="EMBL/GenBank/DDBJ databases">
        <authorList>
            <person name="Sun Q."/>
            <person name="Zhou Y."/>
        </authorList>
    </citation>
    <scope>NUCLEOTIDE SEQUENCE</scope>
    <source>
        <strain evidence="2">CGMCC 1.12506</strain>
    </source>
</reference>
<comment type="caution">
    <text evidence="2">The sequence shown here is derived from an EMBL/GenBank/DDBJ whole genome shotgun (WGS) entry which is preliminary data.</text>
</comment>
<dbReference type="EMBL" id="BMFG01000009">
    <property type="protein sequence ID" value="GGD32352.1"/>
    <property type="molecule type" value="Genomic_DNA"/>
</dbReference>
<evidence type="ECO:0008006" key="4">
    <source>
        <dbReference type="Google" id="ProtNLM"/>
    </source>
</evidence>
<keyword evidence="1" id="KW-0812">Transmembrane</keyword>
<sequence>MILKLLKNKSYFFLLLASILFLVLSYIGDKNEILDINVHDTYYIISRQHSFILLCLIFSTTGLFYFVFDFFKIKFVSILSLVHVYGSLIFIGLFFYYLHLVNSVEDFPLFDSIDYNFRIIVSLLFFAGLQLLFVFNLFISIIKKLSNLATQ</sequence>